<dbReference type="InterPro" id="IPR026206">
    <property type="entry name" value="HAUS3"/>
</dbReference>
<feature type="coiled-coil region" evidence="10">
    <location>
        <begin position="459"/>
        <end position="493"/>
    </location>
</feature>
<dbReference type="Proteomes" id="UP000586704">
    <property type="component" value="Unassembled WGS sequence"/>
</dbReference>
<reference evidence="13 14" key="1">
    <citation type="submission" date="2020-02" db="EMBL/GenBank/DDBJ databases">
        <title>Bird 10,000 Genomes (B10K) Project - Family phase.</title>
        <authorList>
            <person name="Zhang G."/>
        </authorList>
    </citation>
    <scope>NUCLEOTIDE SEQUENCE [LARGE SCALE GENOMIC DNA]</scope>
    <source>
        <strain evidence="13">B10K-DU-013-51</strain>
        <tissue evidence="13">Mixed tissue sample</tissue>
    </source>
</reference>
<feature type="coiled-coil region" evidence="10">
    <location>
        <begin position="290"/>
        <end position="334"/>
    </location>
</feature>
<evidence type="ECO:0000256" key="10">
    <source>
        <dbReference type="SAM" id="Coils"/>
    </source>
</evidence>
<evidence type="ECO:0000256" key="11">
    <source>
        <dbReference type="SAM" id="MobiDB-lite"/>
    </source>
</evidence>
<feature type="non-terminal residue" evidence="13">
    <location>
        <position position="1"/>
    </location>
</feature>
<name>A0A7L4NCM3_9AVES</name>
<sequence length="607" mass="68986">IMTCGKDFVETLKRIGYPEADELNGEDFDWLFESSDVRTFLEWFCANVSEQHVVSEAELQAFEKLLESGKPILEGNALDEALKTLKPMDSTRQEEEELKELEEELQGLQRLKRLQTHRNNKFQLLVAANNSVLQTLNSKEQEVHEDFKEGLEVFTAASSKLSEELLSFMEAAEKFASLFSASGSAEESGTNPMFFSQLSLDNYLSQEDQSTAALMSYMKSHCYPAMPEWMENLHTGSAQQEDRSEETTCEETPEASEESREIASLYTAYICAQHQLLQLQAKQEGMNSAVECAESILQSLSKEMGQQENLDAKISSLNDEISALKADISRINNEELLPLLKEKAQAFCAPLVRGYLEQQLAQHRCCAARQDEICRHLGRQASSFDLIEVAYKLELKKQKDISCQLESLVEAMEQCRQQLQQRLQVVAEQARCAKPRKTISSSDAFSSRLYQLLEGDCEKQQLFRTYESLEQMAQKLKQDCAAAQEQLEASSEEEDLCLSRLEGDVGALHDALYHGGGELQLSSQELTEQFNQLEDDINKLDKLLKDLMNDLKSKRNFLESNKLHQMERNLYVYFLQDEARWKEVMELLEQQSEAKASGLEDESSPSS</sequence>
<keyword evidence="7 10" id="KW-0175">Coiled coil</keyword>
<accession>A0A7L4NCM3</accession>
<evidence type="ECO:0000256" key="2">
    <source>
        <dbReference type="ARBA" id="ARBA00009645"/>
    </source>
</evidence>
<dbReference type="InterPro" id="IPR032733">
    <property type="entry name" value="HAUS3_N"/>
</dbReference>
<organism evidence="13 14">
    <name type="scientific">Ceyx cyanopectus</name>
    <name type="common">Indigo-banded kingfisher</name>
    <dbReference type="NCBI Taxonomy" id="390723"/>
    <lineage>
        <taxon>Eukaryota</taxon>
        <taxon>Metazoa</taxon>
        <taxon>Chordata</taxon>
        <taxon>Craniata</taxon>
        <taxon>Vertebrata</taxon>
        <taxon>Euteleostomi</taxon>
        <taxon>Archelosauria</taxon>
        <taxon>Archosauria</taxon>
        <taxon>Dinosauria</taxon>
        <taxon>Saurischia</taxon>
        <taxon>Theropoda</taxon>
        <taxon>Coelurosauria</taxon>
        <taxon>Aves</taxon>
        <taxon>Neognathae</taxon>
        <taxon>Neoaves</taxon>
        <taxon>Telluraves</taxon>
        <taxon>Coraciimorphae</taxon>
        <taxon>Coraciiformes</taxon>
        <taxon>Alcedinidae</taxon>
        <taxon>Ceyx</taxon>
    </lineage>
</organism>
<dbReference type="GO" id="GO:0070652">
    <property type="term" value="C:HAUS complex"/>
    <property type="evidence" value="ECO:0007669"/>
    <property type="project" value="InterPro"/>
</dbReference>
<dbReference type="GO" id="GO:0072686">
    <property type="term" value="C:mitotic spindle"/>
    <property type="evidence" value="ECO:0007669"/>
    <property type="project" value="TreeGrafter"/>
</dbReference>
<dbReference type="GO" id="GO:0005815">
    <property type="term" value="C:microtubule organizing center"/>
    <property type="evidence" value="ECO:0007669"/>
    <property type="project" value="TreeGrafter"/>
</dbReference>
<dbReference type="OrthoDB" id="2159690at2759"/>
<feature type="domain" description="HAUS augmin-like complex subunit 3 N-terminal" evidence="12">
    <location>
        <begin position="30"/>
        <end position="282"/>
    </location>
</feature>
<keyword evidence="6" id="KW-0498">Mitosis</keyword>
<dbReference type="GO" id="GO:0031023">
    <property type="term" value="P:microtubule organizing center organization"/>
    <property type="evidence" value="ECO:0007669"/>
    <property type="project" value="TreeGrafter"/>
</dbReference>
<keyword evidence="8" id="KW-0206">Cytoskeleton</keyword>
<dbReference type="GO" id="GO:0005874">
    <property type="term" value="C:microtubule"/>
    <property type="evidence" value="ECO:0007669"/>
    <property type="project" value="UniProtKB-KW"/>
</dbReference>
<protein>
    <submittedName>
        <fullName evidence="13">HAUS3 protein</fullName>
    </submittedName>
</protein>
<keyword evidence="3" id="KW-0963">Cytoplasm</keyword>
<evidence type="ECO:0000256" key="5">
    <source>
        <dbReference type="ARBA" id="ARBA00022701"/>
    </source>
</evidence>
<gene>
    <name evidence="13" type="primary">Haus3</name>
    <name evidence="13" type="ORF">CEYCYA_R00194</name>
</gene>
<dbReference type="PANTHER" id="PTHR19378">
    <property type="entry name" value="GOLGIN- RELATED"/>
    <property type="match status" value="1"/>
</dbReference>
<evidence type="ECO:0000256" key="4">
    <source>
        <dbReference type="ARBA" id="ARBA00022618"/>
    </source>
</evidence>
<dbReference type="GO" id="GO:0051301">
    <property type="term" value="P:cell division"/>
    <property type="evidence" value="ECO:0007669"/>
    <property type="project" value="UniProtKB-KW"/>
</dbReference>
<evidence type="ECO:0000256" key="9">
    <source>
        <dbReference type="ARBA" id="ARBA00023306"/>
    </source>
</evidence>
<comment type="similarity">
    <text evidence="2">Belongs to the HAUS3 family.</text>
</comment>
<comment type="subcellular location">
    <subcellularLocation>
        <location evidence="1">Cytoplasm</location>
        <location evidence="1">Cytoskeleton</location>
        <location evidence="1">Spindle</location>
    </subcellularLocation>
</comment>
<keyword evidence="4" id="KW-0132">Cell division</keyword>
<feature type="non-terminal residue" evidence="13">
    <location>
        <position position="607"/>
    </location>
</feature>
<evidence type="ECO:0000256" key="1">
    <source>
        <dbReference type="ARBA" id="ARBA00004186"/>
    </source>
</evidence>
<dbReference type="Pfam" id="PF14932">
    <property type="entry name" value="HAUS-augmin3"/>
    <property type="match status" value="1"/>
</dbReference>
<keyword evidence="9" id="KW-0131">Cell cycle</keyword>
<evidence type="ECO:0000259" key="12">
    <source>
        <dbReference type="Pfam" id="PF14932"/>
    </source>
</evidence>
<evidence type="ECO:0000256" key="6">
    <source>
        <dbReference type="ARBA" id="ARBA00022776"/>
    </source>
</evidence>
<evidence type="ECO:0000313" key="13">
    <source>
        <dbReference type="EMBL" id="NXY87807.1"/>
    </source>
</evidence>
<dbReference type="AlphaFoldDB" id="A0A7L4NCM3"/>
<evidence type="ECO:0000256" key="3">
    <source>
        <dbReference type="ARBA" id="ARBA00022490"/>
    </source>
</evidence>
<proteinExistence type="inferred from homology"/>
<dbReference type="PANTHER" id="PTHR19378:SF3">
    <property type="entry name" value="HAUS AUGMIN LIKE COMPLEX SUBUNIT 3"/>
    <property type="match status" value="1"/>
</dbReference>
<evidence type="ECO:0000256" key="7">
    <source>
        <dbReference type="ARBA" id="ARBA00023054"/>
    </source>
</evidence>
<feature type="coiled-coil region" evidence="10">
    <location>
        <begin position="523"/>
        <end position="550"/>
    </location>
</feature>
<feature type="coiled-coil region" evidence="10">
    <location>
        <begin position="88"/>
        <end position="118"/>
    </location>
</feature>
<comment type="caution">
    <text evidence="13">The sequence shown here is derived from an EMBL/GenBank/DDBJ whole genome shotgun (WGS) entry which is preliminary data.</text>
</comment>
<keyword evidence="14" id="KW-1185">Reference proteome</keyword>
<feature type="compositionally biased region" description="Acidic residues" evidence="11">
    <location>
        <begin position="247"/>
        <end position="256"/>
    </location>
</feature>
<keyword evidence="5" id="KW-0493">Microtubule</keyword>
<evidence type="ECO:0000313" key="14">
    <source>
        <dbReference type="Proteomes" id="UP000586704"/>
    </source>
</evidence>
<feature type="region of interest" description="Disordered" evidence="11">
    <location>
        <begin position="235"/>
        <end position="257"/>
    </location>
</feature>
<dbReference type="EMBL" id="VYZU01058829">
    <property type="protein sequence ID" value="NXY87807.1"/>
    <property type="molecule type" value="Genomic_DNA"/>
</dbReference>
<dbReference type="PRINTS" id="PR02089">
    <property type="entry name" value="HAUSAUGMINL3"/>
</dbReference>
<dbReference type="GO" id="GO:0051225">
    <property type="term" value="P:spindle assembly"/>
    <property type="evidence" value="ECO:0007669"/>
    <property type="project" value="InterPro"/>
</dbReference>
<evidence type="ECO:0000256" key="8">
    <source>
        <dbReference type="ARBA" id="ARBA00023212"/>
    </source>
</evidence>